<proteinExistence type="predicted"/>
<feature type="domain" description="NADP-dependent oxidoreductase" evidence="1">
    <location>
        <begin position="16"/>
        <end position="324"/>
    </location>
</feature>
<organism evidence="2 3">
    <name type="scientific">Pseudonocardia zijingensis</name>
    <dbReference type="NCBI Taxonomy" id="153376"/>
    <lineage>
        <taxon>Bacteria</taxon>
        <taxon>Bacillati</taxon>
        <taxon>Actinomycetota</taxon>
        <taxon>Actinomycetes</taxon>
        <taxon>Pseudonocardiales</taxon>
        <taxon>Pseudonocardiaceae</taxon>
        <taxon>Pseudonocardia</taxon>
    </lineage>
</organism>
<protein>
    <submittedName>
        <fullName evidence="2">Aldo/keto reductase</fullName>
    </submittedName>
</protein>
<comment type="caution">
    <text evidence="2">The sequence shown here is derived from an EMBL/GenBank/DDBJ whole genome shotgun (WGS) entry which is preliminary data.</text>
</comment>
<dbReference type="Pfam" id="PF00248">
    <property type="entry name" value="Aldo_ket_red"/>
    <property type="match status" value="1"/>
</dbReference>
<evidence type="ECO:0000259" key="1">
    <source>
        <dbReference type="Pfam" id="PF00248"/>
    </source>
</evidence>
<dbReference type="SUPFAM" id="SSF51430">
    <property type="entry name" value="NAD(P)-linked oxidoreductase"/>
    <property type="match status" value="1"/>
</dbReference>
<keyword evidence="3" id="KW-1185">Reference proteome</keyword>
<name>A0ABN1Q2N3_9PSEU</name>
<accession>A0ABN1Q2N3</accession>
<dbReference type="InterPro" id="IPR036812">
    <property type="entry name" value="NAD(P)_OxRdtase_dom_sf"/>
</dbReference>
<dbReference type="InterPro" id="IPR023210">
    <property type="entry name" value="NADP_OxRdtase_dom"/>
</dbReference>
<evidence type="ECO:0000313" key="3">
    <source>
        <dbReference type="Proteomes" id="UP001499967"/>
    </source>
</evidence>
<dbReference type="PANTHER" id="PTHR43364">
    <property type="entry name" value="NADH-SPECIFIC METHYLGLYOXAL REDUCTASE-RELATED"/>
    <property type="match status" value="1"/>
</dbReference>
<dbReference type="Proteomes" id="UP001499967">
    <property type="component" value="Unassembled WGS sequence"/>
</dbReference>
<reference evidence="2 3" key="1">
    <citation type="journal article" date="2019" name="Int. J. Syst. Evol. Microbiol.">
        <title>The Global Catalogue of Microorganisms (GCM) 10K type strain sequencing project: providing services to taxonomists for standard genome sequencing and annotation.</title>
        <authorList>
            <consortium name="The Broad Institute Genomics Platform"/>
            <consortium name="The Broad Institute Genome Sequencing Center for Infectious Disease"/>
            <person name="Wu L."/>
            <person name="Ma J."/>
        </authorList>
    </citation>
    <scope>NUCLEOTIDE SEQUENCE [LARGE SCALE GENOMIC DNA]</scope>
    <source>
        <strain evidence="2 3">JCM 11117</strain>
    </source>
</reference>
<dbReference type="PANTHER" id="PTHR43364:SF5">
    <property type="entry name" value="REDUCTASE"/>
    <property type="match status" value="1"/>
</dbReference>
<sequence length="347" mass="38971">MKYRALGSTNVLVSRLCLGTGAFGFNESWAGDLAATPEAEAFRIMDAALDLGITFFDTANVYGNHGRGTSGDTERIIGRWFAQGGGRREKVLLGTKVGRTMFDNDYDGPNTKDGLSLWKIRRHVEESLRRLGTDHIELLAMHRIDRNAQWDQLWEAFEGLVRAGKVDYIGSSQSYAWELMKAQEVARRRNFMGLVSTQHRYDMLTRAAEIEAFPCAIDQGIGVLLFSPLRRGVFAVDLLKPDDHPIHESDAWYVEAYRPQLTEFAKLCHDLGHKPAVVHTAWQLAQPAITAPIIGPATVQELEELVQSVDVELTPDVLAEIDRIFPAPEDHFYPNQDPRVIRPVSWA</sequence>
<gene>
    <name evidence="2" type="ORF">GCM10009559_28760</name>
</gene>
<evidence type="ECO:0000313" key="2">
    <source>
        <dbReference type="EMBL" id="GAA0936370.1"/>
    </source>
</evidence>
<dbReference type="Gene3D" id="3.20.20.100">
    <property type="entry name" value="NADP-dependent oxidoreductase domain"/>
    <property type="match status" value="1"/>
</dbReference>
<dbReference type="InterPro" id="IPR050523">
    <property type="entry name" value="AKR_Detox_Biosynth"/>
</dbReference>
<dbReference type="EMBL" id="BAAAHP010000075">
    <property type="protein sequence ID" value="GAA0936370.1"/>
    <property type="molecule type" value="Genomic_DNA"/>
</dbReference>